<dbReference type="EMBL" id="KZ824309">
    <property type="protein sequence ID" value="RAL08900.1"/>
    <property type="molecule type" value="Genomic_DNA"/>
</dbReference>
<gene>
    <name evidence="2" type="ORF">BO97DRAFT_459881</name>
</gene>
<dbReference type="VEuPathDB" id="FungiDB:BO97DRAFT_459881"/>
<feature type="region of interest" description="Disordered" evidence="1">
    <location>
        <begin position="309"/>
        <end position="329"/>
    </location>
</feature>
<evidence type="ECO:0000256" key="1">
    <source>
        <dbReference type="SAM" id="MobiDB-lite"/>
    </source>
</evidence>
<evidence type="ECO:0000313" key="2">
    <source>
        <dbReference type="EMBL" id="RAL08900.1"/>
    </source>
</evidence>
<dbReference type="OrthoDB" id="4432909at2759"/>
<dbReference type="GeneID" id="37203598"/>
<sequence length="394" mass="43478">MLAMRFHSVGTAGSRFLQTNAIYVFRTTFDPSRLERAFYQLLFAWPDIRARINLQTDWRISDRRHGGTVAIASDRRALAECISLDQMAQEELDPVERARLGGDCSNPAAHLDSNSVPRFSSTCAAIRQVSTRIISAYASILHGESIEALEEQQPSRLVFQAPTQESNGPQSDDGLVSQLYQATRRQWLIGWLDHIIFFVPRSLRPMHIAGSAGGPSPYPCNPAKPQRDKTRPSLGYHSADETTQTIGFAYSFSRHLERPAALQNAMWVISIPLPTQTEHPVSIEAQLLALAVRVCQAVHAARSAANSSAGTTQPWARGTRSAPPSAALTPPIPSSFRPRNYIGRIWILVVKGVSSSPFYMTLGVGLVDVLRSIGLGYHDWILTTMDSVDHGYCL</sequence>
<dbReference type="Proteomes" id="UP000248961">
    <property type="component" value="Unassembled WGS sequence"/>
</dbReference>
<dbReference type="AlphaFoldDB" id="A0A395HMB4"/>
<proteinExistence type="predicted"/>
<feature type="region of interest" description="Disordered" evidence="1">
    <location>
        <begin position="214"/>
        <end position="237"/>
    </location>
</feature>
<dbReference type="RefSeq" id="XP_025548054.1">
    <property type="nucleotide sequence ID" value="XM_025699309.1"/>
</dbReference>
<accession>A0A395HMB4</accession>
<organism evidence="2 3">
    <name type="scientific">Aspergillus homomorphus (strain CBS 101889)</name>
    <dbReference type="NCBI Taxonomy" id="1450537"/>
    <lineage>
        <taxon>Eukaryota</taxon>
        <taxon>Fungi</taxon>
        <taxon>Dikarya</taxon>
        <taxon>Ascomycota</taxon>
        <taxon>Pezizomycotina</taxon>
        <taxon>Eurotiomycetes</taxon>
        <taxon>Eurotiomycetidae</taxon>
        <taxon>Eurotiales</taxon>
        <taxon>Aspergillaceae</taxon>
        <taxon>Aspergillus</taxon>
        <taxon>Aspergillus subgen. Circumdati</taxon>
    </lineage>
</organism>
<evidence type="ECO:0000313" key="3">
    <source>
        <dbReference type="Proteomes" id="UP000248961"/>
    </source>
</evidence>
<protein>
    <submittedName>
        <fullName evidence="2">Uncharacterized protein</fullName>
    </submittedName>
</protein>
<keyword evidence="3" id="KW-1185">Reference proteome</keyword>
<name>A0A395HMB4_ASPHC</name>
<reference evidence="2 3" key="1">
    <citation type="submission" date="2018-02" db="EMBL/GenBank/DDBJ databases">
        <title>The genomes of Aspergillus section Nigri reveals drivers in fungal speciation.</title>
        <authorList>
            <consortium name="DOE Joint Genome Institute"/>
            <person name="Vesth T.C."/>
            <person name="Nybo J."/>
            <person name="Theobald S."/>
            <person name="Brandl J."/>
            <person name="Frisvad J.C."/>
            <person name="Nielsen K.F."/>
            <person name="Lyhne E.K."/>
            <person name="Kogle M.E."/>
            <person name="Kuo A."/>
            <person name="Riley R."/>
            <person name="Clum A."/>
            <person name="Nolan M."/>
            <person name="Lipzen A."/>
            <person name="Salamov A."/>
            <person name="Henrissat B."/>
            <person name="Wiebenga A."/>
            <person name="De vries R.P."/>
            <person name="Grigoriev I.V."/>
            <person name="Mortensen U.H."/>
            <person name="Andersen M.R."/>
            <person name="Baker S.E."/>
        </authorList>
    </citation>
    <scope>NUCLEOTIDE SEQUENCE [LARGE SCALE GENOMIC DNA]</scope>
    <source>
        <strain evidence="2 3">CBS 101889</strain>
    </source>
</reference>